<dbReference type="InterPro" id="IPR020904">
    <property type="entry name" value="Sc_DH/Rdtase_CS"/>
</dbReference>
<reference evidence="4 5" key="1">
    <citation type="submission" date="2020-10" db="EMBL/GenBank/DDBJ databases">
        <title>Phylogeny of dyella-like bacteria.</title>
        <authorList>
            <person name="Fu J."/>
        </authorList>
    </citation>
    <scope>NUCLEOTIDE SEQUENCE [LARGE SCALE GENOMIC DNA]</scope>
    <source>
        <strain evidence="4 5">DHOB09</strain>
    </source>
</reference>
<dbReference type="PROSITE" id="PS00061">
    <property type="entry name" value="ADH_SHORT"/>
    <property type="match status" value="1"/>
</dbReference>
<evidence type="ECO:0000313" key="4">
    <source>
        <dbReference type="EMBL" id="QRN51926.1"/>
    </source>
</evidence>
<name>A0ABX7GNC3_9GAMM</name>
<dbReference type="InterPro" id="IPR002347">
    <property type="entry name" value="SDR_fam"/>
</dbReference>
<dbReference type="PANTHER" id="PTHR43477">
    <property type="entry name" value="DIHYDROANTICAPSIN 7-DEHYDROGENASE"/>
    <property type="match status" value="1"/>
</dbReference>
<dbReference type="PRINTS" id="PR00081">
    <property type="entry name" value="GDHRDH"/>
</dbReference>
<dbReference type="Proteomes" id="UP000663181">
    <property type="component" value="Chromosome"/>
</dbReference>
<dbReference type="RefSeq" id="WP_188799248.1">
    <property type="nucleotide sequence ID" value="NZ_BMIZ01000001.1"/>
</dbReference>
<protein>
    <submittedName>
        <fullName evidence="4">SDR family oxidoreductase</fullName>
    </submittedName>
</protein>
<dbReference type="EMBL" id="CP064030">
    <property type="protein sequence ID" value="QRN51926.1"/>
    <property type="molecule type" value="Genomic_DNA"/>
</dbReference>
<dbReference type="Gene3D" id="3.40.50.720">
    <property type="entry name" value="NAD(P)-binding Rossmann-like Domain"/>
    <property type="match status" value="1"/>
</dbReference>
<comment type="similarity">
    <text evidence="1">Belongs to the short-chain dehydrogenases/reductases (SDR) family.</text>
</comment>
<accession>A0ABX7GNC3</accession>
<organism evidence="4 5">
    <name type="scientific">Dyella caseinilytica</name>
    <dbReference type="NCBI Taxonomy" id="1849581"/>
    <lineage>
        <taxon>Bacteria</taxon>
        <taxon>Pseudomonadati</taxon>
        <taxon>Pseudomonadota</taxon>
        <taxon>Gammaproteobacteria</taxon>
        <taxon>Lysobacterales</taxon>
        <taxon>Rhodanobacteraceae</taxon>
        <taxon>Dyella</taxon>
    </lineage>
</organism>
<dbReference type="PANTHER" id="PTHR43477:SF4">
    <property type="entry name" value="DEHYDROGENASE_REDUCTASE SDR FAMILY MEMBER 6"/>
    <property type="match status" value="1"/>
</dbReference>
<keyword evidence="3" id="KW-0520">NAD</keyword>
<sequence>MSGRLSGKKALITAAGAGIGRATALAFANAGAQVLATDIDAQALASLAAEHASITTQPLDVTRADDIDALVNASGPFDVLFNCAGFVHAGTILDTDETGWRRSFTINVDSMFHLCKAVLPGMLERGKGSIINMSSVASSVKGVPNRFAYSTTKAAVIGLTRSIAADFVARGVRCNAICPGTVKTPSLGDRVRALGGDEAANWQSFIARQPMGRLGEPEEIAALALYLASDESAFTTGTIHVVDGGWSN</sequence>
<dbReference type="InterPro" id="IPR051122">
    <property type="entry name" value="SDR_DHRS6-like"/>
</dbReference>
<evidence type="ECO:0000256" key="2">
    <source>
        <dbReference type="ARBA" id="ARBA00023002"/>
    </source>
</evidence>
<proteinExistence type="inferred from homology"/>
<keyword evidence="5" id="KW-1185">Reference proteome</keyword>
<dbReference type="SUPFAM" id="SSF51735">
    <property type="entry name" value="NAD(P)-binding Rossmann-fold domains"/>
    <property type="match status" value="1"/>
</dbReference>
<gene>
    <name evidence="4" type="ORF">ISN74_10360</name>
</gene>
<evidence type="ECO:0000256" key="1">
    <source>
        <dbReference type="ARBA" id="ARBA00006484"/>
    </source>
</evidence>
<keyword evidence="2" id="KW-0560">Oxidoreductase</keyword>
<dbReference type="PRINTS" id="PR00080">
    <property type="entry name" value="SDRFAMILY"/>
</dbReference>
<dbReference type="InterPro" id="IPR036291">
    <property type="entry name" value="NAD(P)-bd_dom_sf"/>
</dbReference>
<dbReference type="Pfam" id="PF13561">
    <property type="entry name" value="adh_short_C2"/>
    <property type="match status" value="1"/>
</dbReference>
<evidence type="ECO:0000313" key="5">
    <source>
        <dbReference type="Proteomes" id="UP000663181"/>
    </source>
</evidence>
<evidence type="ECO:0000256" key="3">
    <source>
        <dbReference type="ARBA" id="ARBA00023027"/>
    </source>
</evidence>